<evidence type="ECO:0000256" key="1">
    <source>
        <dbReference type="SAM" id="SignalP"/>
    </source>
</evidence>
<dbReference type="EMBL" id="JACHMU010000001">
    <property type="protein sequence ID" value="MBB5743234.1"/>
    <property type="molecule type" value="Genomic_DNA"/>
</dbReference>
<keyword evidence="3" id="KW-1185">Reference proteome</keyword>
<dbReference type="Proteomes" id="UP000517712">
    <property type="component" value="Unassembled WGS sequence"/>
</dbReference>
<name>A0A7W9FDF2_9MICO</name>
<feature type="chain" id="PRO_5031490780" description="Lipoprotein" evidence="1">
    <location>
        <begin position="32"/>
        <end position="136"/>
    </location>
</feature>
<reference evidence="2 3" key="1">
    <citation type="submission" date="2020-08" db="EMBL/GenBank/DDBJ databases">
        <title>Sequencing the genomes of 1000 actinobacteria strains.</title>
        <authorList>
            <person name="Klenk H.-P."/>
        </authorList>
    </citation>
    <scope>NUCLEOTIDE SEQUENCE [LARGE SCALE GENOMIC DNA]</scope>
    <source>
        <strain evidence="2 3">DSM 24823</strain>
    </source>
</reference>
<dbReference type="RefSeq" id="WP_184283025.1">
    <property type="nucleotide sequence ID" value="NZ_BAAAPG010000001.1"/>
</dbReference>
<proteinExistence type="predicted"/>
<dbReference type="PROSITE" id="PS51257">
    <property type="entry name" value="PROKAR_LIPOPROTEIN"/>
    <property type="match status" value="1"/>
</dbReference>
<dbReference type="AlphaFoldDB" id="A0A7W9FDF2"/>
<evidence type="ECO:0000313" key="2">
    <source>
        <dbReference type="EMBL" id="MBB5743234.1"/>
    </source>
</evidence>
<feature type="signal peptide" evidence="1">
    <location>
        <begin position="1"/>
        <end position="31"/>
    </location>
</feature>
<gene>
    <name evidence="2" type="ORF">HD600_001731</name>
</gene>
<comment type="caution">
    <text evidence="2">The sequence shown here is derived from an EMBL/GenBank/DDBJ whole genome shotgun (WGS) entry which is preliminary data.</text>
</comment>
<evidence type="ECO:0000313" key="3">
    <source>
        <dbReference type="Proteomes" id="UP000517712"/>
    </source>
</evidence>
<sequence length="136" mass="14336">MKRWRISSIGVALAVCVLAGCSATPASVAYATRSGVPAGLDADPLSGPAVTWLEEGETFATVTWGSGSCPPVPTILSPEAMNRLAVTFAPSPNDPCTADMAPITHEFELPDEITDHPVTVEIRYEDRPESVALVLE</sequence>
<protein>
    <recommendedName>
        <fullName evidence="4">Lipoprotein</fullName>
    </recommendedName>
</protein>
<organism evidence="2 3">
    <name type="scientific">Microbacterium ginsengiterrae</name>
    <dbReference type="NCBI Taxonomy" id="546115"/>
    <lineage>
        <taxon>Bacteria</taxon>
        <taxon>Bacillati</taxon>
        <taxon>Actinomycetota</taxon>
        <taxon>Actinomycetes</taxon>
        <taxon>Micrococcales</taxon>
        <taxon>Microbacteriaceae</taxon>
        <taxon>Microbacterium</taxon>
    </lineage>
</organism>
<accession>A0A7W9FDF2</accession>
<evidence type="ECO:0008006" key="4">
    <source>
        <dbReference type="Google" id="ProtNLM"/>
    </source>
</evidence>
<keyword evidence="1" id="KW-0732">Signal</keyword>